<dbReference type="Pfam" id="PF00892">
    <property type="entry name" value="EamA"/>
    <property type="match status" value="2"/>
</dbReference>
<feature type="transmembrane region" description="Helical" evidence="6">
    <location>
        <begin position="71"/>
        <end position="88"/>
    </location>
</feature>
<feature type="transmembrane region" description="Helical" evidence="6">
    <location>
        <begin position="181"/>
        <end position="204"/>
    </location>
</feature>
<keyword evidence="9" id="KW-1185">Reference proteome</keyword>
<dbReference type="EMBL" id="SLVJ01000001">
    <property type="protein sequence ID" value="TCM70982.1"/>
    <property type="molecule type" value="Genomic_DNA"/>
</dbReference>
<feature type="transmembrane region" description="Helical" evidence="6">
    <location>
        <begin position="41"/>
        <end position="59"/>
    </location>
</feature>
<evidence type="ECO:0000256" key="1">
    <source>
        <dbReference type="ARBA" id="ARBA00004651"/>
    </source>
</evidence>
<dbReference type="PANTHER" id="PTHR42920">
    <property type="entry name" value="OS03G0707200 PROTEIN-RELATED"/>
    <property type="match status" value="1"/>
</dbReference>
<evidence type="ECO:0000256" key="3">
    <source>
        <dbReference type="ARBA" id="ARBA00022692"/>
    </source>
</evidence>
<evidence type="ECO:0000256" key="4">
    <source>
        <dbReference type="ARBA" id="ARBA00022989"/>
    </source>
</evidence>
<feature type="transmembrane region" description="Helical" evidence="6">
    <location>
        <begin position="12"/>
        <end position="35"/>
    </location>
</feature>
<evidence type="ECO:0000313" key="8">
    <source>
        <dbReference type="EMBL" id="TCM70982.1"/>
    </source>
</evidence>
<feature type="transmembrane region" description="Helical" evidence="6">
    <location>
        <begin position="125"/>
        <end position="141"/>
    </location>
</feature>
<dbReference type="PANTHER" id="PTHR42920:SF5">
    <property type="entry name" value="EAMA DOMAIN-CONTAINING PROTEIN"/>
    <property type="match status" value="1"/>
</dbReference>
<gene>
    <name evidence="8" type="ORF">EC844_101258</name>
</gene>
<proteinExistence type="predicted"/>
<dbReference type="InterPro" id="IPR037185">
    <property type="entry name" value="EmrE-like"/>
</dbReference>
<feature type="transmembrane region" description="Helical" evidence="6">
    <location>
        <begin position="269"/>
        <end position="287"/>
    </location>
</feature>
<comment type="subcellular location">
    <subcellularLocation>
        <location evidence="1">Cell membrane</location>
        <topology evidence="1">Multi-pass membrane protein</topology>
    </subcellularLocation>
</comment>
<evidence type="ECO:0000313" key="9">
    <source>
        <dbReference type="Proteomes" id="UP000294963"/>
    </source>
</evidence>
<feature type="domain" description="EamA" evidence="7">
    <location>
        <begin position="154"/>
        <end position="284"/>
    </location>
</feature>
<organism evidence="8 9">
    <name type="scientific">Acinetobacter calcoaceticus</name>
    <dbReference type="NCBI Taxonomy" id="471"/>
    <lineage>
        <taxon>Bacteria</taxon>
        <taxon>Pseudomonadati</taxon>
        <taxon>Pseudomonadota</taxon>
        <taxon>Gammaproteobacteria</taxon>
        <taxon>Moraxellales</taxon>
        <taxon>Moraxellaceae</taxon>
        <taxon>Acinetobacter</taxon>
        <taxon>Acinetobacter calcoaceticus/baumannii complex</taxon>
    </lineage>
</organism>
<keyword evidence="2" id="KW-1003">Cell membrane</keyword>
<protein>
    <submittedName>
        <fullName evidence="8">Drug/metabolite transporter (DMT)-like permease</fullName>
    </submittedName>
</protein>
<dbReference type="InterPro" id="IPR051258">
    <property type="entry name" value="Diverse_Substrate_Transporter"/>
</dbReference>
<feature type="transmembrane region" description="Helical" evidence="6">
    <location>
        <begin position="210"/>
        <end position="233"/>
    </location>
</feature>
<reference evidence="8 9" key="1">
    <citation type="submission" date="2019-03" db="EMBL/GenBank/DDBJ databases">
        <title>Genomic analyses of the natural microbiome of Caenorhabditis elegans.</title>
        <authorList>
            <person name="Samuel B."/>
        </authorList>
    </citation>
    <scope>NUCLEOTIDE SEQUENCE [LARGE SCALE GENOMIC DNA]</scope>
    <source>
        <strain evidence="8 9">JUb89</strain>
    </source>
</reference>
<feature type="transmembrane region" description="Helical" evidence="6">
    <location>
        <begin position="100"/>
        <end position="118"/>
    </location>
</feature>
<keyword evidence="5 6" id="KW-0472">Membrane</keyword>
<keyword evidence="3 6" id="KW-0812">Transmembrane</keyword>
<evidence type="ECO:0000256" key="5">
    <source>
        <dbReference type="ARBA" id="ARBA00023136"/>
    </source>
</evidence>
<feature type="transmembrane region" description="Helical" evidence="6">
    <location>
        <begin position="153"/>
        <end position="174"/>
    </location>
</feature>
<keyword evidence="4 6" id="KW-1133">Transmembrane helix</keyword>
<evidence type="ECO:0000259" key="7">
    <source>
        <dbReference type="Pfam" id="PF00892"/>
    </source>
</evidence>
<comment type="caution">
    <text evidence="8">The sequence shown here is derived from an EMBL/GenBank/DDBJ whole genome shotgun (WGS) entry which is preliminary data.</text>
</comment>
<dbReference type="AlphaFoldDB" id="A0A4R1Y5J0"/>
<dbReference type="GO" id="GO:0005886">
    <property type="term" value="C:plasma membrane"/>
    <property type="evidence" value="ECO:0007669"/>
    <property type="project" value="UniProtKB-SubCell"/>
</dbReference>
<name>A0A4R1Y5J0_ACICA</name>
<evidence type="ECO:0000256" key="2">
    <source>
        <dbReference type="ARBA" id="ARBA00022475"/>
    </source>
</evidence>
<dbReference type="SUPFAM" id="SSF103481">
    <property type="entry name" value="Multidrug resistance efflux transporter EmrE"/>
    <property type="match status" value="2"/>
</dbReference>
<sequence>MPISSHWIRSKAPQLSLLFMTLIWGGTFLVVQHALNYSSPLFFVGCRFAAATVAIGLLYFRQLKAMQLKDVWAGALIGASIAAGYGTQTVGLQSISSSESAFLTALYVPLVPILLWVLLRKTPHIMTWIGVVLAFIGLIMLTGNQLDQISFNFGQSITMLGSIAIALEIILIGYFSNRVNLACVTVLQLGFASIISFAMMPVVGEHHLPAFSWILVAIAVGLGMASAFIQLVMNWAQRYVDPAQAAIIYAGEPVWAGIIGRIAGERLPFTALIGGALVVIAVVLSQLKPKFLQAKAKPQDLSEP</sequence>
<feature type="domain" description="EamA" evidence="7">
    <location>
        <begin position="16"/>
        <end position="142"/>
    </location>
</feature>
<dbReference type="Proteomes" id="UP000294963">
    <property type="component" value="Unassembled WGS sequence"/>
</dbReference>
<evidence type="ECO:0000256" key="6">
    <source>
        <dbReference type="SAM" id="Phobius"/>
    </source>
</evidence>
<feature type="transmembrane region" description="Helical" evidence="6">
    <location>
        <begin position="245"/>
        <end position="263"/>
    </location>
</feature>
<accession>A0A4R1Y5J0</accession>
<dbReference type="InterPro" id="IPR000620">
    <property type="entry name" value="EamA_dom"/>
</dbReference>